<protein>
    <recommendedName>
        <fullName evidence="8">4-hydroxybenzoate polyprenyltransferase</fullName>
    </recommendedName>
</protein>
<evidence type="ECO:0000256" key="3">
    <source>
        <dbReference type="ARBA" id="ARBA00022989"/>
    </source>
</evidence>
<organism evidence="6 7">
    <name type="scientific">Heliobacterium mobile</name>
    <name type="common">Heliobacillus mobilis</name>
    <dbReference type="NCBI Taxonomy" id="28064"/>
    <lineage>
        <taxon>Bacteria</taxon>
        <taxon>Bacillati</taxon>
        <taxon>Bacillota</taxon>
        <taxon>Clostridia</taxon>
        <taxon>Eubacteriales</taxon>
        <taxon>Heliobacteriaceae</taxon>
        <taxon>Heliobacterium</taxon>
    </lineage>
</organism>
<keyword evidence="4 5" id="KW-0472">Membrane</keyword>
<dbReference type="InterPro" id="IPR044878">
    <property type="entry name" value="UbiA_sf"/>
</dbReference>
<name>A0A6I3SJI4_HELMO</name>
<dbReference type="Proteomes" id="UP000430670">
    <property type="component" value="Unassembled WGS sequence"/>
</dbReference>
<dbReference type="InterPro" id="IPR050475">
    <property type="entry name" value="Prenyltransferase_related"/>
</dbReference>
<keyword evidence="2 5" id="KW-0812">Transmembrane</keyword>
<feature type="transmembrane region" description="Helical" evidence="5">
    <location>
        <begin position="46"/>
        <end position="65"/>
    </location>
</feature>
<evidence type="ECO:0000256" key="2">
    <source>
        <dbReference type="ARBA" id="ARBA00022692"/>
    </source>
</evidence>
<evidence type="ECO:0008006" key="8">
    <source>
        <dbReference type="Google" id="ProtNLM"/>
    </source>
</evidence>
<dbReference type="EMBL" id="WNKU01000008">
    <property type="protein sequence ID" value="MTV49071.1"/>
    <property type="molecule type" value="Genomic_DNA"/>
</dbReference>
<dbReference type="Gene3D" id="1.10.357.140">
    <property type="entry name" value="UbiA prenyltransferase"/>
    <property type="match status" value="1"/>
</dbReference>
<dbReference type="OrthoDB" id="9811562at2"/>
<sequence length="280" mass="31086">MVGRITGKKGAPMNIIEFWNIARPSACFRYAITVVFAAVIERAPSYSLLPLFLAGFFFVAGIYAFDDIEDLEEDRINHPERPLPSGKLSLSSARFFGYGCLLTSVLLTALMDLWTALFILVISFASVHPSLHRLTQGHWLGRGLSIFVFIVSSFYMGAAGSAGPISRRLFLLAIAIGILHLATRVIGDEVDQEGDRRRLRTLPTAHPAHFRYFIRYTLMLSALLLPLPFFFGFGALYLVFSLPVAFRILSHGRTWHVDNAGTRPSHILAAVVFVGALLSR</sequence>
<dbReference type="GO" id="GO:0016765">
    <property type="term" value="F:transferase activity, transferring alkyl or aryl (other than methyl) groups"/>
    <property type="evidence" value="ECO:0007669"/>
    <property type="project" value="InterPro"/>
</dbReference>
<accession>A0A6I3SJI4</accession>
<dbReference type="PANTHER" id="PTHR42723:SF1">
    <property type="entry name" value="CHLOROPHYLL SYNTHASE, CHLOROPLASTIC"/>
    <property type="match status" value="1"/>
</dbReference>
<gene>
    <name evidence="6" type="ORF">GJ688_08775</name>
</gene>
<evidence type="ECO:0000256" key="5">
    <source>
        <dbReference type="SAM" id="Phobius"/>
    </source>
</evidence>
<keyword evidence="7" id="KW-1185">Reference proteome</keyword>
<keyword evidence="3 5" id="KW-1133">Transmembrane helix</keyword>
<reference evidence="6 7" key="1">
    <citation type="submission" date="2019-11" db="EMBL/GenBank/DDBJ databases">
        <title>Whole-genome sequence of a the green, strictly anaerobic photosynthetic bacterium Heliobacillus mobilis DSM 6151.</title>
        <authorList>
            <person name="Kyndt J.A."/>
            <person name="Meyer T.E."/>
        </authorList>
    </citation>
    <scope>NUCLEOTIDE SEQUENCE [LARGE SCALE GENOMIC DNA]</scope>
    <source>
        <strain evidence="6 7">DSM 6151</strain>
    </source>
</reference>
<dbReference type="InterPro" id="IPR000537">
    <property type="entry name" value="UbiA_prenyltransferase"/>
</dbReference>
<proteinExistence type="predicted"/>
<feature type="transmembrane region" description="Helical" evidence="5">
    <location>
        <begin position="139"/>
        <end position="157"/>
    </location>
</feature>
<evidence type="ECO:0000313" key="6">
    <source>
        <dbReference type="EMBL" id="MTV49071.1"/>
    </source>
</evidence>
<comment type="caution">
    <text evidence="6">The sequence shown here is derived from an EMBL/GenBank/DDBJ whole genome shotgun (WGS) entry which is preliminary data.</text>
</comment>
<dbReference type="PANTHER" id="PTHR42723">
    <property type="entry name" value="CHLOROPHYLL SYNTHASE"/>
    <property type="match status" value="1"/>
</dbReference>
<feature type="transmembrane region" description="Helical" evidence="5">
    <location>
        <begin position="169"/>
        <end position="187"/>
    </location>
</feature>
<evidence type="ECO:0000313" key="7">
    <source>
        <dbReference type="Proteomes" id="UP000430670"/>
    </source>
</evidence>
<feature type="transmembrane region" description="Helical" evidence="5">
    <location>
        <begin position="213"/>
        <end position="240"/>
    </location>
</feature>
<dbReference type="GO" id="GO:0016020">
    <property type="term" value="C:membrane"/>
    <property type="evidence" value="ECO:0007669"/>
    <property type="project" value="UniProtKB-SubCell"/>
</dbReference>
<dbReference type="AlphaFoldDB" id="A0A6I3SJI4"/>
<comment type="subcellular location">
    <subcellularLocation>
        <location evidence="1">Membrane</location>
        <topology evidence="1">Multi-pass membrane protein</topology>
    </subcellularLocation>
</comment>
<evidence type="ECO:0000256" key="1">
    <source>
        <dbReference type="ARBA" id="ARBA00004141"/>
    </source>
</evidence>
<evidence type="ECO:0000256" key="4">
    <source>
        <dbReference type="ARBA" id="ARBA00023136"/>
    </source>
</evidence>
<feature type="transmembrane region" description="Helical" evidence="5">
    <location>
        <begin position="95"/>
        <end position="127"/>
    </location>
</feature>
<dbReference type="Pfam" id="PF01040">
    <property type="entry name" value="UbiA"/>
    <property type="match status" value="1"/>
</dbReference>